<dbReference type="SMART" id="SM00418">
    <property type="entry name" value="HTH_ARSR"/>
    <property type="match status" value="1"/>
</dbReference>
<keyword evidence="1" id="KW-0805">Transcription regulation</keyword>
<dbReference type="Gene3D" id="1.10.10.10">
    <property type="entry name" value="Winged helix-like DNA-binding domain superfamily/Winged helix DNA-binding domain"/>
    <property type="match status" value="1"/>
</dbReference>
<dbReference type="InterPro" id="IPR011991">
    <property type="entry name" value="ArsR-like_HTH"/>
</dbReference>
<dbReference type="GO" id="GO:0003677">
    <property type="term" value="F:DNA binding"/>
    <property type="evidence" value="ECO:0007669"/>
    <property type="project" value="UniProtKB-KW"/>
</dbReference>
<dbReference type="GO" id="GO:0003700">
    <property type="term" value="F:DNA-binding transcription factor activity"/>
    <property type="evidence" value="ECO:0007669"/>
    <property type="project" value="InterPro"/>
</dbReference>
<dbReference type="SUPFAM" id="SSF46785">
    <property type="entry name" value="Winged helix' DNA-binding domain"/>
    <property type="match status" value="1"/>
</dbReference>
<evidence type="ECO:0000313" key="7">
    <source>
        <dbReference type="Proteomes" id="UP000076079"/>
    </source>
</evidence>
<keyword evidence="7" id="KW-1185">Reference proteome</keyword>
<reference evidence="6 7" key="1">
    <citation type="journal article" date="2016" name="Genome Announc.">
        <title>First Complete Genome Sequence of a Subdivision 6 Acidobacterium Strain.</title>
        <authorList>
            <person name="Huang S."/>
            <person name="Vieira S."/>
            <person name="Bunk B."/>
            <person name="Riedel T."/>
            <person name="Sproer C."/>
            <person name="Overmann J."/>
        </authorList>
    </citation>
    <scope>NUCLEOTIDE SEQUENCE [LARGE SCALE GENOMIC DNA]</scope>
    <source>
        <strain evidence="7">DSM 100886 HEG_-6_39</strain>
    </source>
</reference>
<dbReference type="KEGG" id="abac:LuPra_01558"/>
<dbReference type="InterPro" id="IPR001845">
    <property type="entry name" value="HTH_ArsR_DNA-bd_dom"/>
</dbReference>
<dbReference type="Proteomes" id="UP000076079">
    <property type="component" value="Chromosome"/>
</dbReference>
<dbReference type="InterPro" id="IPR047796">
    <property type="entry name" value="SdpR-like_repress"/>
</dbReference>
<feature type="compositionally biased region" description="Basic residues" evidence="4">
    <location>
        <begin position="93"/>
        <end position="102"/>
    </location>
</feature>
<dbReference type="PRINTS" id="PR00778">
    <property type="entry name" value="HTHARSR"/>
</dbReference>
<dbReference type="OrthoDB" id="9798835at2"/>
<dbReference type="NCBIfam" id="NF033789">
    <property type="entry name" value="repress_SdpR"/>
    <property type="match status" value="1"/>
</dbReference>
<evidence type="ECO:0000256" key="1">
    <source>
        <dbReference type="ARBA" id="ARBA00023015"/>
    </source>
</evidence>
<keyword evidence="3" id="KW-0804">Transcription</keyword>
<protein>
    <submittedName>
        <fullName evidence="6">Transcriptional repressor SdpR</fullName>
    </submittedName>
</protein>
<organism evidence="6 7">
    <name type="scientific">Luteitalea pratensis</name>
    <dbReference type="NCBI Taxonomy" id="1855912"/>
    <lineage>
        <taxon>Bacteria</taxon>
        <taxon>Pseudomonadati</taxon>
        <taxon>Acidobacteriota</taxon>
        <taxon>Vicinamibacteria</taxon>
        <taxon>Vicinamibacterales</taxon>
        <taxon>Vicinamibacteraceae</taxon>
        <taxon>Luteitalea</taxon>
    </lineage>
</organism>
<dbReference type="PANTHER" id="PTHR33154">
    <property type="entry name" value="TRANSCRIPTIONAL REGULATOR, ARSR FAMILY"/>
    <property type="match status" value="1"/>
</dbReference>
<feature type="domain" description="HTH arsR-type" evidence="5">
    <location>
        <begin position="1"/>
        <end position="90"/>
    </location>
</feature>
<dbReference type="NCBIfam" id="NF033788">
    <property type="entry name" value="HTH_metalloreg"/>
    <property type="match status" value="1"/>
</dbReference>
<dbReference type="PANTHER" id="PTHR33154:SF33">
    <property type="entry name" value="TRANSCRIPTIONAL REPRESSOR SDPR"/>
    <property type="match status" value="1"/>
</dbReference>
<dbReference type="EMBL" id="CP015136">
    <property type="protein sequence ID" value="AMY08361.1"/>
    <property type="molecule type" value="Genomic_DNA"/>
</dbReference>
<evidence type="ECO:0000256" key="2">
    <source>
        <dbReference type="ARBA" id="ARBA00023125"/>
    </source>
</evidence>
<accession>A0A143PIN5</accession>
<evidence type="ECO:0000259" key="5">
    <source>
        <dbReference type="PROSITE" id="PS50987"/>
    </source>
</evidence>
<dbReference type="CDD" id="cd00090">
    <property type="entry name" value="HTH_ARSR"/>
    <property type="match status" value="1"/>
</dbReference>
<dbReference type="InterPro" id="IPR036390">
    <property type="entry name" value="WH_DNA-bd_sf"/>
</dbReference>
<name>A0A143PIN5_LUTPR</name>
<reference evidence="7" key="2">
    <citation type="submission" date="2016-04" db="EMBL/GenBank/DDBJ databases">
        <title>First Complete Genome Sequence of a Subdivision 6 Acidobacterium.</title>
        <authorList>
            <person name="Huang S."/>
            <person name="Vieira S."/>
            <person name="Bunk B."/>
            <person name="Riedel T."/>
            <person name="Sproeer C."/>
            <person name="Overmann J."/>
        </authorList>
    </citation>
    <scope>NUCLEOTIDE SEQUENCE [LARGE SCALE GENOMIC DNA]</scope>
    <source>
        <strain evidence="7">DSM 100886 HEG_-6_39</strain>
    </source>
</reference>
<feature type="region of interest" description="Disordered" evidence="4">
    <location>
        <begin position="89"/>
        <end position="108"/>
    </location>
</feature>
<evidence type="ECO:0000313" key="6">
    <source>
        <dbReference type="EMBL" id="AMY08361.1"/>
    </source>
</evidence>
<proteinExistence type="predicted"/>
<dbReference type="AlphaFoldDB" id="A0A143PIN5"/>
<dbReference type="InterPro" id="IPR051081">
    <property type="entry name" value="HTH_MetalResp_TranReg"/>
</dbReference>
<evidence type="ECO:0000256" key="4">
    <source>
        <dbReference type="SAM" id="MobiDB-lite"/>
    </source>
</evidence>
<keyword evidence="2" id="KW-0238">DNA-binding</keyword>
<dbReference type="STRING" id="1855912.LuPra_01558"/>
<dbReference type="Pfam" id="PF12840">
    <property type="entry name" value="HTH_20"/>
    <property type="match status" value="1"/>
</dbReference>
<dbReference type="PROSITE" id="PS50987">
    <property type="entry name" value="HTH_ARSR_2"/>
    <property type="match status" value="1"/>
</dbReference>
<gene>
    <name evidence="6" type="primary">sdpR_5</name>
    <name evidence="6" type="ORF">LuPra_01558</name>
</gene>
<sequence length="108" mass="12376">MKAPDQAFRALADDTRRSILRLLRDGPLTSGEIADRFDSTWPTISRHLAVLREAGFVVTERHGQEIRYELNSSVFEDLVQHLIEWTRPSSRGGARRVPRPARPRQQEG</sequence>
<dbReference type="RefSeq" id="WP_110170212.1">
    <property type="nucleotide sequence ID" value="NZ_CP015136.1"/>
</dbReference>
<evidence type="ECO:0000256" key="3">
    <source>
        <dbReference type="ARBA" id="ARBA00023163"/>
    </source>
</evidence>
<dbReference type="InterPro" id="IPR036388">
    <property type="entry name" value="WH-like_DNA-bd_sf"/>
</dbReference>